<evidence type="ECO:0000256" key="2">
    <source>
        <dbReference type="ARBA" id="ARBA00022741"/>
    </source>
</evidence>
<dbReference type="PANTHER" id="PTHR42734">
    <property type="entry name" value="METAL TRANSPORT SYSTEM ATP-BINDING PROTEIN TM_0124-RELATED"/>
    <property type="match status" value="1"/>
</dbReference>
<reference evidence="5" key="1">
    <citation type="submission" date="2021-03" db="EMBL/GenBank/DDBJ databases">
        <authorList>
            <person name="Sun Q."/>
        </authorList>
    </citation>
    <scope>NUCLEOTIDE SEQUENCE</scope>
    <source>
        <strain evidence="5">CCM 8862</strain>
    </source>
</reference>
<feature type="domain" description="ABC transporter" evidence="4">
    <location>
        <begin position="19"/>
        <end position="250"/>
    </location>
</feature>
<evidence type="ECO:0000259" key="4">
    <source>
        <dbReference type="PROSITE" id="PS50893"/>
    </source>
</evidence>
<dbReference type="PROSITE" id="PS00211">
    <property type="entry name" value="ABC_TRANSPORTER_1"/>
    <property type="match status" value="1"/>
</dbReference>
<evidence type="ECO:0000256" key="3">
    <source>
        <dbReference type="ARBA" id="ARBA00022840"/>
    </source>
</evidence>
<dbReference type="Pfam" id="PF00005">
    <property type="entry name" value="ABC_tran"/>
    <property type="match status" value="1"/>
</dbReference>
<gene>
    <name evidence="5" type="ORF">JZY06_10320</name>
</gene>
<dbReference type="EMBL" id="JAFLEQ010000016">
    <property type="protein sequence ID" value="MBN9645002.1"/>
    <property type="molecule type" value="Genomic_DNA"/>
</dbReference>
<dbReference type="RefSeq" id="WP_207279450.1">
    <property type="nucleotide sequence ID" value="NZ_JAFLEQ010000016.1"/>
</dbReference>
<dbReference type="SUPFAM" id="SSF52540">
    <property type="entry name" value="P-loop containing nucleoside triphosphate hydrolases"/>
    <property type="match status" value="1"/>
</dbReference>
<sequence length="280" mass="29605">MSQPHTPGTSPRQQVPPAITVTGLHVVLGHRKVLDNINLTIKRGSFTGILGPNGAGKTTLLRSIIGTTPVTGKVAVDGAVGAKRAARIGYVPQRHNIDWNYPIDVATAVFTGRTGGMGWRLFAGKGDWAAVGTALDKVGISHLANRPIGQLSGGQRQRVLLARALAKNPSVLLLDEPCTGLDMPGEHELLLTCRSLAEHGTTVVMTTHDIGGATDICDRLVLINRSLRAHARPAELMYPEIWMDTFGIGPDHHLLRTAGVVATGATGRHASGNTTRSLGC</sequence>
<dbReference type="InterPro" id="IPR027417">
    <property type="entry name" value="P-loop_NTPase"/>
</dbReference>
<dbReference type="CDD" id="cd03235">
    <property type="entry name" value="ABC_Metallic_Cations"/>
    <property type="match status" value="1"/>
</dbReference>
<dbReference type="InterPro" id="IPR017871">
    <property type="entry name" value="ABC_transporter-like_CS"/>
</dbReference>
<dbReference type="NCBIfam" id="TIGR03771">
    <property type="entry name" value="anch_rpt_ABC"/>
    <property type="match status" value="1"/>
</dbReference>
<dbReference type="InterPro" id="IPR003593">
    <property type="entry name" value="AAA+_ATPase"/>
</dbReference>
<dbReference type="SMART" id="SM00382">
    <property type="entry name" value="AAA"/>
    <property type="match status" value="1"/>
</dbReference>
<accession>A0A939E3Z8</accession>
<dbReference type="InterPro" id="IPR050153">
    <property type="entry name" value="Metal_Ion_Import_ABC"/>
</dbReference>
<proteinExistence type="predicted"/>
<name>A0A939E3Z8_9CORY</name>
<dbReference type="AlphaFoldDB" id="A0A939E3Z8"/>
<dbReference type="GO" id="GO:0016887">
    <property type="term" value="F:ATP hydrolysis activity"/>
    <property type="evidence" value="ECO:0007669"/>
    <property type="project" value="InterPro"/>
</dbReference>
<dbReference type="Gene3D" id="3.40.50.300">
    <property type="entry name" value="P-loop containing nucleotide triphosphate hydrolases"/>
    <property type="match status" value="1"/>
</dbReference>
<evidence type="ECO:0000313" key="5">
    <source>
        <dbReference type="EMBL" id="MBN9645002.1"/>
    </source>
</evidence>
<dbReference type="InterPro" id="IPR022508">
    <property type="entry name" value="ABC_trspt_anch-rpt_ATP-bd"/>
</dbReference>
<dbReference type="GO" id="GO:0005524">
    <property type="term" value="F:ATP binding"/>
    <property type="evidence" value="ECO:0007669"/>
    <property type="project" value="UniProtKB-KW"/>
</dbReference>
<dbReference type="InterPro" id="IPR003439">
    <property type="entry name" value="ABC_transporter-like_ATP-bd"/>
</dbReference>
<keyword evidence="2" id="KW-0547">Nucleotide-binding</keyword>
<evidence type="ECO:0000313" key="6">
    <source>
        <dbReference type="Proteomes" id="UP000664332"/>
    </source>
</evidence>
<keyword evidence="3 5" id="KW-0067">ATP-binding</keyword>
<keyword evidence="1" id="KW-0813">Transport</keyword>
<protein>
    <submittedName>
        <fullName evidence="5">Anchored repeat-type ABC transporter ATP-binding subunit</fullName>
    </submittedName>
</protein>
<keyword evidence="6" id="KW-1185">Reference proteome</keyword>
<evidence type="ECO:0000256" key="1">
    <source>
        <dbReference type="ARBA" id="ARBA00022448"/>
    </source>
</evidence>
<dbReference type="PROSITE" id="PS50893">
    <property type="entry name" value="ABC_TRANSPORTER_2"/>
    <property type="match status" value="1"/>
</dbReference>
<comment type="caution">
    <text evidence="5">The sequence shown here is derived from an EMBL/GenBank/DDBJ whole genome shotgun (WGS) entry which is preliminary data.</text>
</comment>
<dbReference type="Proteomes" id="UP000664332">
    <property type="component" value="Unassembled WGS sequence"/>
</dbReference>
<organism evidence="5 6">
    <name type="scientific">Corynebacterium mendelii</name>
    <dbReference type="NCBI Taxonomy" id="2765362"/>
    <lineage>
        <taxon>Bacteria</taxon>
        <taxon>Bacillati</taxon>
        <taxon>Actinomycetota</taxon>
        <taxon>Actinomycetes</taxon>
        <taxon>Mycobacteriales</taxon>
        <taxon>Corynebacteriaceae</taxon>
        <taxon>Corynebacterium</taxon>
    </lineage>
</organism>